<organism evidence="3 4">
    <name type="scientific">Arthrobacter hankyongi</name>
    <dbReference type="NCBI Taxonomy" id="2904801"/>
    <lineage>
        <taxon>Bacteria</taxon>
        <taxon>Bacillati</taxon>
        <taxon>Actinomycetota</taxon>
        <taxon>Actinomycetes</taxon>
        <taxon>Micrococcales</taxon>
        <taxon>Micrococcaceae</taxon>
        <taxon>Arthrobacter</taxon>
    </lineage>
</organism>
<feature type="region of interest" description="Disordered" evidence="1">
    <location>
        <begin position="75"/>
        <end position="102"/>
    </location>
</feature>
<reference evidence="3" key="1">
    <citation type="submission" date="2022-01" db="EMBL/GenBank/DDBJ databases">
        <authorList>
            <person name="Jo J.-H."/>
            <person name="Im W.-T."/>
        </authorList>
    </citation>
    <scope>NUCLEOTIDE SEQUENCE</scope>
    <source>
        <strain evidence="3">I2-34</strain>
    </source>
</reference>
<evidence type="ECO:0000313" key="3">
    <source>
        <dbReference type="EMBL" id="MCG2624249.1"/>
    </source>
</evidence>
<feature type="signal peptide" evidence="2">
    <location>
        <begin position="1"/>
        <end position="30"/>
    </location>
</feature>
<evidence type="ECO:0000313" key="4">
    <source>
        <dbReference type="Proteomes" id="UP001165368"/>
    </source>
</evidence>
<evidence type="ECO:0000256" key="1">
    <source>
        <dbReference type="SAM" id="MobiDB-lite"/>
    </source>
</evidence>
<protein>
    <recommendedName>
        <fullName evidence="5">Secreted protein</fullName>
    </recommendedName>
</protein>
<keyword evidence="2" id="KW-0732">Signal</keyword>
<name>A0ABS9LC45_9MICC</name>
<comment type="caution">
    <text evidence="3">The sequence shown here is derived from an EMBL/GenBank/DDBJ whole genome shotgun (WGS) entry which is preliminary data.</text>
</comment>
<dbReference type="Proteomes" id="UP001165368">
    <property type="component" value="Unassembled WGS sequence"/>
</dbReference>
<dbReference type="EMBL" id="JAKLTQ010000022">
    <property type="protein sequence ID" value="MCG2624249.1"/>
    <property type="molecule type" value="Genomic_DNA"/>
</dbReference>
<evidence type="ECO:0000256" key="2">
    <source>
        <dbReference type="SAM" id="SignalP"/>
    </source>
</evidence>
<proteinExistence type="predicted"/>
<accession>A0ABS9LC45</accession>
<evidence type="ECO:0008006" key="5">
    <source>
        <dbReference type="Google" id="ProtNLM"/>
    </source>
</evidence>
<sequence>MNLPVFGRRPARLQLAAAAVLWLAACGQPAGSGLACTEIAALRGLSLTVAADTAAAVRGVRLEVCQQGSCTAADPELVPGSTTSGGDCPPASGGSADPDQACSATARPDGTLTGFAALPALAAGAVEVRAVVIGRDGSRRRLEPLAAEARLVYPNGPQCPGAEPQLALVLDTAGLHPLAPESGR</sequence>
<keyword evidence="4" id="KW-1185">Reference proteome</keyword>
<feature type="chain" id="PRO_5046387698" description="Secreted protein" evidence="2">
    <location>
        <begin position="31"/>
        <end position="184"/>
    </location>
</feature>
<gene>
    <name evidence="3" type="ORF">LVY72_20370</name>
</gene>
<dbReference type="RefSeq" id="WP_237825940.1">
    <property type="nucleotide sequence ID" value="NZ_JAKLTQ010000022.1"/>
</dbReference>